<sequence>MPSRLRTLAVLELVNIPLFAVVLFGVLRLPPAPANLAGFALFALLLVEGSAYWWAKAAQVRSRSFRPAGLPLFRILRMANPVLLAAGGAVVAWGFAGQVPWTHVWPGAGLAVFALAEHVNYFHVQLSHQNRADLARLRRTRRPHRSHLARDLARSAKNSPPPP</sequence>
<keyword evidence="1" id="KW-0472">Membrane</keyword>
<name>A0A9X3NMB4_9ACTN</name>
<proteinExistence type="predicted"/>
<keyword evidence="1" id="KW-0812">Transmembrane</keyword>
<feature type="transmembrane region" description="Helical" evidence="1">
    <location>
        <begin position="7"/>
        <end position="27"/>
    </location>
</feature>
<dbReference type="Proteomes" id="UP001140076">
    <property type="component" value="Unassembled WGS sequence"/>
</dbReference>
<protein>
    <submittedName>
        <fullName evidence="2">Uncharacterized protein</fullName>
    </submittedName>
</protein>
<organism evidence="2 3">
    <name type="scientific">Streptomonospora mangrovi</name>
    <dbReference type="NCBI Taxonomy" id="2883123"/>
    <lineage>
        <taxon>Bacteria</taxon>
        <taxon>Bacillati</taxon>
        <taxon>Actinomycetota</taxon>
        <taxon>Actinomycetes</taxon>
        <taxon>Streptosporangiales</taxon>
        <taxon>Nocardiopsidaceae</taxon>
        <taxon>Streptomonospora</taxon>
    </lineage>
</organism>
<evidence type="ECO:0000313" key="3">
    <source>
        <dbReference type="Proteomes" id="UP001140076"/>
    </source>
</evidence>
<feature type="transmembrane region" description="Helical" evidence="1">
    <location>
        <begin position="33"/>
        <end position="54"/>
    </location>
</feature>
<keyword evidence="3" id="KW-1185">Reference proteome</keyword>
<dbReference type="EMBL" id="JAJAQC010000015">
    <property type="protein sequence ID" value="MDA0564753.1"/>
    <property type="molecule type" value="Genomic_DNA"/>
</dbReference>
<dbReference type="RefSeq" id="WP_270072034.1">
    <property type="nucleotide sequence ID" value="NZ_JAJAQC010000015.1"/>
</dbReference>
<keyword evidence="1" id="KW-1133">Transmembrane helix</keyword>
<feature type="transmembrane region" description="Helical" evidence="1">
    <location>
        <begin position="75"/>
        <end position="96"/>
    </location>
</feature>
<accession>A0A9X3NMB4</accession>
<reference evidence="2" key="1">
    <citation type="submission" date="2021-10" db="EMBL/GenBank/DDBJ databases">
        <title>Streptomonospora sp. nov., isolated from mangrove soil.</title>
        <authorList>
            <person name="Chen X."/>
            <person name="Ge X."/>
            <person name="Liu W."/>
        </authorList>
    </citation>
    <scope>NUCLEOTIDE SEQUENCE</scope>
    <source>
        <strain evidence="2">S1-112</strain>
    </source>
</reference>
<dbReference type="AlphaFoldDB" id="A0A9X3NMB4"/>
<comment type="caution">
    <text evidence="2">The sequence shown here is derived from an EMBL/GenBank/DDBJ whole genome shotgun (WGS) entry which is preliminary data.</text>
</comment>
<gene>
    <name evidence="2" type="ORF">LG943_10495</name>
</gene>
<evidence type="ECO:0000256" key="1">
    <source>
        <dbReference type="SAM" id="Phobius"/>
    </source>
</evidence>
<evidence type="ECO:0000313" key="2">
    <source>
        <dbReference type="EMBL" id="MDA0564753.1"/>
    </source>
</evidence>
<feature type="transmembrane region" description="Helical" evidence="1">
    <location>
        <begin position="102"/>
        <end position="122"/>
    </location>
</feature>